<dbReference type="Proteomes" id="UP000694557">
    <property type="component" value="Unassembled WGS sequence"/>
</dbReference>
<feature type="domain" description="Peptide methionine sulphoxide reductase MsrA" evidence="10">
    <location>
        <begin position="116"/>
        <end position="267"/>
    </location>
</feature>
<dbReference type="HAMAP" id="MF_01401">
    <property type="entry name" value="MsrA"/>
    <property type="match status" value="1"/>
</dbReference>
<dbReference type="AlphaFoldDB" id="A0A8C7I5Q9"/>
<dbReference type="SUPFAM" id="SSF55068">
    <property type="entry name" value="Peptide methionine sulfoxide reductase"/>
    <property type="match status" value="1"/>
</dbReference>
<dbReference type="FunFam" id="3.30.1060.10:FF:000001">
    <property type="entry name" value="Peptide methionine sulfoxide reductase MsrA"/>
    <property type="match status" value="1"/>
</dbReference>
<comment type="similarity">
    <text evidence="1">Belongs to the MsrA Met sulfoxide reductase family.</text>
</comment>
<keyword evidence="3" id="KW-0560">Oxidoreductase</keyword>
<dbReference type="GeneTree" id="ENSGT00940000165219"/>
<organism evidence="11 12">
    <name type="scientific">Oncorhynchus kisutch</name>
    <name type="common">Coho salmon</name>
    <name type="synonym">Salmo kisutch</name>
    <dbReference type="NCBI Taxonomy" id="8019"/>
    <lineage>
        <taxon>Eukaryota</taxon>
        <taxon>Metazoa</taxon>
        <taxon>Chordata</taxon>
        <taxon>Craniata</taxon>
        <taxon>Vertebrata</taxon>
        <taxon>Euteleostomi</taxon>
        <taxon>Actinopterygii</taxon>
        <taxon>Neopterygii</taxon>
        <taxon>Teleostei</taxon>
        <taxon>Protacanthopterygii</taxon>
        <taxon>Salmoniformes</taxon>
        <taxon>Salmonidae</taxon>
        <taxon>Salmoninae</taxon>
        <taxon>Oncorhynchus</taxon>
    </lineage>
</organism>
<evidence type="ECO:0000256" key="8">
    <source>
        <dbReference type="ARBA" id="ARBA00048782"/>
    </source>
</evidence>
<sequence>MSFIFLNHFLDLSNGIDEGNLDHSDFQDTDISEVPVPAKLHVTDAQREEIRDWVLTVSMDQRVEQVLPNDERDTYDASLLAANTGIRYLPCVITAKHDVNGNRAVPPFPEGLQMSMFGMGCFWGAERKFWKQKGVYSTQVGYAGGLTPNPTYEETCTGRTGHTEVVRVVWEPEKTSFSKLLKVFWESHNPTQGMRQGNDVGTTYRSAIYTYTHEQLEQALASKDDYQKVLIEGGFGEITTEIAEAHEFYYAEDYHQQYLSKNPRGYCGLSGTGVSCPIGLKK</sequence>
<dbReference type="Pfam" id="PF01625">
    <property type="entry name" value="PMSR"/>
    <property type="match status" value="1"/>
</dbReference>
<name>A0A8C7I5Q9_ONCKI</name>
<evidence type="ECO:0000256" key="9">
    <source>
        <dbReference type="ARBA" id="ARBA00067384"/>
    </source>
</evidence>
<dbReference type="Ensembl" id="ENSOKIT00005068532.1">
    <property type="protein sequence ID" value="ENSOKIP00005064472.1"/>
    <property type="gene ID" value="ENSOKIG00005027672.1"/>
</dbReference>
<comment type="catalytic activity">
    <reaction evidence="7">
        <text>L-methionyl-[protein] + [thioredoxin]-disulfide + H2O = L-methionyl-(S)-S-oxide-[protein] + [thioredoxin]-dithiol</text>
        <dbReference type="Rhea" id="RHEA:14217"/>
        <dbReference type="Rhea" id="RHEA-COMP:10698"/>
        <dbReference type="Rhea" id="RHEA-COMP:10700"/>
        <dbReference type="Rhea" id="RHEA-COMP:12313"/>
        <dbReference type="Rhea" id="RHEA-COMP:12315"/>
        <dbReference type="ChEBI" id="CHEBI:15377"/>
        <dbReference type="ChEBI" id="CHEBI:16044"/>
        <dbReference type="ChEBI" id="CHEBI:29950"/>
        <dbReference type="ChEBI" id="CHEBI:44120"/>
        <dbReference type="ChEBI" id="CHEBI:50058"/>
        <dbReference type="EC" id="1.8.4.11"/>
    </reaction>
</comment>
<dbReference type="PANTHER" id="PTHR42799:SF23">
    <property type="entry name" value="PEPTIDE-METHIONINE (S)-S-OXIDE REDUCTASE"/>
    <property type="match status" value="1"/>
</dbReference>
<dbReference type="NCBIfam" id="TIGR00401">
    <property type="entry name" value="msrA"/>
    <property type="match status" value="1"/>
</dbReference>
<dbReference type="PANTHER" id="PTHR42799">
    <property type="entry name" value="MITOCHONDRIAL PEPTIDE METHIONINE SULFOXIDE REDUCTASE"/>
    <property type="match status" value="1"/>
</dbReference>
<dbReference type="InterPro" id="IPR050162">
    <property type="entry name" value="MsrA_MetSO_reductase"/>
</dbReference>
<accession>A0A8C7I5Q9</accession>
<dbReference type="Gene3D" id="3.30.1060.10">
    <property type="entry name" value="Peptide methionine sulphoxide reductase MsrA"/>
    <property type="match status" value="1"/>
</dbReference>
<proteinExistence type="inferred from homology"/>
<dbReference type="GO" id="GO:0008113">
    <property type="term" value="F:peptide-methionine (S)-S-oxide reductase activity"/>
    <property type="evidence" value="ECO:0007669"/>
    <property type="project" value="UniProtKB-EC"/>
</dbReference>
<evidence type="ECO:0000256" key="7">
    <source>
        <dbReference type="ARBA" id="ARBA00047806"/>
    </source>
</evidence>
<comment type="function">
    <text evidence="4">Has an important function as a repair enzyme for proteins that have been inactivated by oxidation. Catalyzes the reversible oxidation-reduction of methionine sulfoxide in proteins to methionine.</text>
</comment>
<dbReference type="GO" id="GO:0034599">
    <property type="term" value="P:cellular response to oxidative stress"/>
    <property type="evidence" value="ECO:0007669"/>
    <property type="project" value="TreeGrafter"/>
</dbReference>
<keyword evidence="12" id="KW-1185">Reference proteome</keyword>
<dbReference type="InterPro" id="IPR036509">
    <property type="entry name" value="Met_Sox_Rdtase_MsrA_sf"/>
</dbReference>
<dbReference type="InterPro" id="IPR002569">
    <property type="entry name" value="Met_Sox_Rdtase_MsrA_dom"/>
</dbReference>
<protein>
    <recommendedName>
        <fullName evidence="9">Mitochondrial peptide methionine sulfoxide reductase</fullName>
        <ecNumber evidence="2">1.8.4.11</ecNumber>
    </recommendedName>
    <alternativeName>
        <fullName evidence="6">Peptide-methionine (S)-S-oxide reductase</fullName>
    </alternativeName>
    <alternativeName>
        <fullName evidence="5">Protein-methionine-S-oxide reductase</fullName>
    </alternativeName>
</protein>
<evidence type="ECO:0000256" key="2">
    <source>
        <dbReference type="ARBA" id="ARBA00012502"/>
    </source>
</evidence>
<reference evidence="11" key="1">
    <citation type="submission" date="2025-08" db="UniProtKB">
        <authorList>
            <consortium name="Ensembl"/>
        </authorList>
    </citation>
    <scope>IDENTIFICATION</scope>
</reference>
<comment type="catalytic activity">
    <reaction evidence="8">
        <text>[thioredoxin]-disulfide + L-methionine + H2O = L-methionine (S)-S-oxide + [thioredoxin]-dithiol</text>
        <dbReference type="Rhea" id="RHEA:19993"/>
        <dbReference type="Rhea" id="RHEA-COMP:10698"/>
        <dbReference type="Rhea" id="RHEA-COMP:10700"/>
        <dbReference type="ChEBI" id="CHEBI:15377"/>
        <dbReference type="ChEBI" id="CHEBI:29950"/>
        <dbReference type="ChEBI" id="CHEBI:50058"/>
        <dbReference type="ChEBI" id="CHEBI:57844"/>
        <dbReference type="ChEBI" id="CHEBI:58772"/>
        <dbReference type="EC" id="1.8.4.11"/>
    </reaction>
</comment>
<evidence type="ECO:0000313" key="11">
    <source>
        <dbReference type="Ensembl" id="ENSOKIP00005064472.1"/>
    </source>
</evidence>
<dbReference type="GO" id="GO:0005737">
    <property type="term" value="C:cytoplasm"/>
    <property type="evidence" value="ECO:0007669"/>
    <property type="project" value="TreeGrafter"/>
</dbReference>
<evidence type="ECO:0000256" key="4">
    <source>
        <dbReference type="ARBA" id="ARBA00024679"/>
    </source>
</evidence>
<evidence type="ECO:0000256" key="1">
    <source>
        <dbReference type="ARBA" id="ARBA00005591"/>
    </source>
</evidence>
<dbReference type="EC" id="1.8.4.11" evidence="2"/>
<reference evidence="11" key="2">
    <citation type="submission" date="2025-09" db="UniProtKB">
        <authorList>
            <consortium name="Ensembl"/>
        </authorList>
    </citation>
    <scope>IDENTIFICATION</scope>
</reference>
<evidence type="ECO:0000256" key="6">
    <source>
        <dbReference type="ARBA" id="ARBA00030643"/>
    </source>
</evidence>
<evidence type="ECO:0000259" key="10">
    <source>
        <dbReference type="Pfam" id="PF01625"/>
    </source>
</evidence>
<evidence type="ECO:0000256" key="3">
    <source>
        <dbReference type="ARBA" id="ARBA00023002"/>
    </source>
</evidence>
<evidence type="ECO:0000256" key="5">
    <source>
        <dbReference type="ARBA" id="ARBA00030273"/>
    </source>
</evidence>
<evidence type="ECO:0000313" key="12">
    <source>
        <dbReference type="Proteomes" id="UP000694557"/>
    </source>
</evidence>